<dbReference type="EMBL" id="CP002588">
    <property type="protein sequence ID" value="AEA46126.1"/>
    <property type="molecule type" value="Genomic_DNA"/>
</dbReference>
<dbReference type="HOGENOM" id="CLU_122294_0_0_2"/>
<keyword evidence="2" id="KW-1185">Reference proteome</keyword>
<evidence type="ECO:0000313" key="2">
    <source>
        <dbReference type="Proteomes" id="UP000008136"/>
    </source>
</evidence>
<accession>F2KMV2</accession>
<organism evidence="1 2">
    <name type="scientific">Archaeoglobus veneficus (strain DSM 11195 / SNP6)</name>
    <dbReference type="NCBI Taxonomy" id="693661"/>
    <lineage>
        <taxon>Archaea</taxon>
        <taxon>Methanobacteriati</taxon>
        <taxon>Methanobacteriota</taxon>
        <taxon>Archaeoglobi</taxon>
        <taxon>Archaeoglobales</taxon>
        <taxon>Archaeoglobaceae</taxon>
        <taxon>Archaeoglobus</taxon>
    </lineage>
</organism>
<dbReference type="Proteomes" id="UP000008136">
    <property type="component" value="Chromosome"/>
</dbReference>
<dbReference type="AlphaFoldDB" id="F2KMV2"/>
<dbReference type="KEGG" id="ave:Arcve_0085"/>
<gene>
    <name evidence="1" type="ordered locus">Arcve_0085</name>
</gene>
<evidence type="ECO:0008006" key="3">
    <source>
        <dbReference type="Google" id="ProtNLM"/>
    </source>
</evidence>
<protein>
    <recommendedName>
        <fullName evidence="3">DUF4065 domain-containing protein</fullName>
    </recommendedName>
</protein>
<proteinExistence type="predicted"/>
<evidence type="ECO:0000313" key="1">
    <source>
        <dbReference type="EMBL" id="AEA46126.1"/>
    </source>
</evidence>
<sequence>MKNSDLILYVVKKLNEVGSWAGNTHLQKIIYLIQSTCNIKLYDFVLYHYGPYSFDLREDVDLLTISNYLERDVDEFGYHYRLSSVLEPSIPSEIRDKVDRIVKVFGKAPTTLLELITTVDYVARKSPGKSDNEIVEIVKKIKPHFSERAIELALKWLKEDFKKIFNEE</sequence>
<reference evidence="1 2" key="1">
    <citation type="submission" date="2011-03" db="EMBL/GenBank/DDBJ databases">
        <title>The complete genome of Archaeoglobus veneficus SNP6.</title>
        <authorList>
            <consortium name="US DOE Joint Genome Institute (JGI-PGF)"/>
            <person name="Lucas S."/>
            <person name="Copeland A."/>
            <person name="Lapidus A."/>
            <person name="Bruce D."/>
            <person name="Goodwin L."/>
            <person name="Pitluck S."/>
            <person name="Kyrpides N."/>
            <person name="Mavromatis K."/>
            <person name="Pagani I."/>
            <person name="Ivanova N."/>
            <person name="Mikhailova N."/>
            <person name="Lu M."/>
            <person name="Detter J.C."/>
            <person name="Tapia R."/>
            <person name="Han C."/>
            <person name="Land M."/>
            <person name="Hauser L."/>
            <person name="Markowitz V."/>
            <person name="Cheng J.-F."/>
            <person name="Hugenholtz P."/>
            <person name="Woyke T."/>
            <person name="Wu D."/>
            <person name="Spring S."/>
            <person name="Brambilla E."/>
            <person name="Klenk H.-P."/>
            <person name="Eisen J.A."/>
        </authorList>
    </citation>
    <scope>NUCLEOTIDE SEQUENCE [LARGE SCALE GENOMIC DNA]</scope>
    <source>
        <strain>SNP6</strain>
    </source>
</reference>
<dbReference type="eggNOG" id="arCOG00724">
    <property type="taxonomic scope" value="Archaea"/>
</dbReference>
<name>F2KMV2_ARCVS</name>